<evidence type="ECO:0000313" key="5">
    <source>
        <dbReference type="Proteomes" id="UP000004095"/>
    </source>
</evidence>
<name>A1ZHD8_MICM2</name>
<dbReference type="SUPFAM" id="SSF51419">
    <property type="entry name" value="PLP-binding barrel"/>
    <property type="match status" value="1"/>
</dbReference>
<dbReference type="RefSeq" id="WP_002695422.1">
    <property type="nucleotide sequence ID" value="NZ_AAWS01000007.1"/>
</dbReference>
<protein>
    <recommendedName>
        <fullName evidence="3">D-serine dehydratase-like domain-containing protein</fullName>
    </recommendedName>
</protein>
<dbReference type="InterPro" id="IPR026956">
    <property type="entry name" value="D-ser_dehydrat-like_dom"/>
</dbReference>
<dbReference type="PANTHER" id="PTHR28004:SF2">
    <property type="entry name" value="D-SERINE DEHYDRATASE"/>
    <property type="match status" value="1"/>
</dbReference>
<dbReference type="AlphaFoldDB" id="A1ZHD8"/>
<dbReference type="InterPro" id="IPR001608">
    <property type="entry name" value="Ala_racemase_N"/>
</dbReference>
<feature type="domain" description="D-serine dehydratase-like" evidence="3">
    <location>
        <begin position="253"/>
        <end position="360"/>
    </location>
</feature>
<accession>A1ZHD8</accession>
<dbReference type="Proteomes" id="UP000004095">
    <property type="component" value="Unassembled WGS sequence"/>
</dbReference>
<evidence type="ECO:0000259" key="3">
    <source>
        <dbReference type="SMART" id="SM01119"/>
    </source>
</evidence>
<comment type="caution">
    <text evidence="4">The sequence shown here is derived from an EMBL/GenBank/DDBJ whole genome shotgun (WGS) entry which is preliminary data.</text>
</comment>
<dbReference type="PANTHER" id="PTHR28004">
    <property type="entry name" value="ZGC:162816-RELATED"/>
    <property type="match status" value="1"/>
</dbReference>
<proteinExistence type="inferred from homology"/>
<evidence type="ECO:0000313" key="4">
    <source>
        <dbReference type="EMBL" id="EAY30407.1"/>
    </source>
</evidence>
<dbReference type="Pfam" id="PF14031">
    <property type="entry name" value="D-ser_dehydrat"/>
    <property type="match status" value="1"/>
</dbReference>
<keyword evidence="5" id="KW-1185">Reference proteome</keyword>
<dbReference type="InterPro" id="IPR042208">
    <property type="entry name" value="D-ser_dehydrat-like_sf"/>
</dbReference>
<evidence type="ECO:0000256" key="2">
    <source>
        <dbReference type="ARBA" id="ARBA00023239"/>
    </source>
</evidence>
<dbReference type="GO" id="GO:0008721">
    <property type="term" value="F:D-serine ammonia-lyase activity"/>
    <property type="evidence" value="ECO:0007669"/>
    <property type="project" value="TreeGrafter"/>
</dbReference>
<dbReference type="InterPro" id="IPR051466">
    <property type="entry name" value="D-amino_acid_metab_enzyme"/>
</dbReference>
<organism evidence="4 5">
    <name type="scientific">Microscilla marina ATCC 23134</name>
    <dbReference type="NCBI Taxonomy" id="313606"/>
    <lineage>
        <taxon>Bacteria</taxon>
        <taxon>Pseudomonadati</taxon>
        <taxon>Bacteroidota</taxon>
        <taxon>Cytophagia</taxon>
        <taxon>Cytophagales</taxon>
        <taxon>Microscillaceae</taxon>
        <taxon>Microscilla</taxon>
    </lineage>
</organism>
<dbReference type="GO" id="GO:0036088">
    <property type="term" value="P:D-serine catabolic process"/>
    <property type="evidence" value="ECO:0007669"/>
    <property type="project" value="TreeGrafter"/>
</dbReference>
<keyword evidence="2" id="KW-0456">Lyase</keyword>
<dbReference type="EMBL" id="AAWS01000007">
    <property type="protein sequence ID" value="EAY30407.1"/>
    <property type="molecule type" value="Genomic_DNA"/>
</dbReference>
<comment type="similarity">
    <text evidence="1">Belongs to the DSD1 family.</text>
</comment>
<dbReference type="InterPro" id="IPR029066">
    <property type="entry name" value="PLP-binding_barrel"/>
</dbReference>
<dbReference type="Gene3D" id="2.40.37.20">
    <property type="entry name" value="D-serine dehydratase-like domain"/>
    <property type="match status" value="1"/>
</dbReference>
<evidence type="ECO:0000256" key="1">
    <source>
        <dbReference type="ARBA" id="ARBA00005323"/>
    </source>
</evidence>
<dbReference type="eggNOG" id="COG3616">
    <property type="taxonomic scope" value="Bacteria"/>
</dbReference>
<dbReference type="Pfam" id="PF01168">
    <property type="entry name" value="Ala_racemase_N"/>
    <property type="match status" value="1"/>
</dbReference>
<gene>
    <name evidence="4" type="ORF">M23134_08236</name>
</gene>
<dbReference type="SMART" id="SM01119">
    <property type="entry name" value="D-ser_dehydrat"/>
    <property type="match status" value="1"/>
</dbReference>
<dbReference type="OrthoDB" id="9788869at2"/>
<dbReference type="Gene3D" id="3.20.20.10">
    <property type="entry name" value="Alanine racemase"/>
    <property type="match status" value="1"/>
</dbReference>
<reference evidence="4 5" key="1">
    <citation type="submission" date="2007-01" db="EMBL/GenBank/DDBJ databases">
        <authorList>
            <person name="Haygood M."/>
            <person name="Podell S."/>
            <person name="Anderson C."/>
            <person name="Hopkinson B."/>
            <person name="Roe K."/>
            <person name="Barbeau K."/>
            <person name="Gaasterland T."/>
            <person name="Ferriera S."/>
            <person name="Johnson J."/>
            <person name="Kravitz S."/>
            <person name="Beeson K."/>
            <person name="Sutton G."/>
            <person name="Rogers Y.-H."/>
            <person name="Friedman R."/>
            <person name="Frazier M."/>
            <person name="Venter J.C."/>
        </authorList>
    </citation>
    <scope>NUCLEOTIDE SEQUENCE [LARGE SCALE GENOMIC DNA]</scope>
    <source>
        <strain evidence="4 5">ATCC 23134</strain>
    </source>
</reference>
<sequence>MQPITQPTLLIDEAKCRRNIDMMVNKAKKHGIRLRPHFKTHQSVAVGKWCQEAGIEAITVSSLKMATYFAKNGWQDITIAFPFYAQEMAGVNKLAEEIDLNLTIVSPESIKVLKEQLDYAVGAYIKIDVGTHRTGIRPEDGEQIEAMIGEILRNPMVIFKGFMAHAGHTYGARDEAEIQQIHQDTLKIMCKVRDTYQEKFDLHDDPLEVSIGDTPGFSVANDFEGAQELRPGNCVFYDVMQTQIGSCDADQIAVAMACPVVAKHADRYEVVIHGGAVHFSKDFITDGHGHKVFGQIVRLTPDGWGEPIPEMHLARLSQEHGVISTSPEAFDTLQTGDVIGVLPIHSCLTANLMRGYRTFDDQSLDHLEGQIL</sequence>